<accession>A0A2N0QWW3</accession>
<dbReference type="Gene3D" id="1.10.510.10">
    <property type="entry name" value="Transferase(Phosphotransferase) domain 1"/>
    <property type="match status" value="1"/>
</dbReference>
<dbReference type="VEuPathDB" id="FungiDB:FUN_014514"/>
<reference evidence="1 2" key="2">
    <citation type="submission" date="2017-10" db="EMBL/GenBank/DDBJ databases">
        <title>Genome analyses suggest a sexual origin of heterokaryosis in a supposedly ancient asexual fungus.</title>
        <authorList>
            <person name="Corradi N."/>
            <person name="Sedzielewska K."/>
            <person name="Noel J."/>
            <person name="Charron P."/>
            <person name="Farinelli L."/>
            <person name="Marton T."/>
            <person name="Kruger M."/>
            <person name="Pelin A."/>
            <person name="Brachmann A."/>
            <person name="Corradi N."/>
        </authorList>
    </citation>
    <scope>NUCLEOTIDE SEQUENCE [LARGE SCALE GENOMIC DNA]</scope>
    <source>
        <strain evidence="1 2">A1</strain>
    </source>
</reference>
<evidence type="ECO:0000313" key="2">
    <source>
        <dbReference type="Proteomes" id="UP000232688"/>
    </source>
</evidence>
<organism evidence="1 2">
    <name type="scientific">Rhizophagus irregularis</name>
    <dbReference type="NCBI Taxonomy" id="588596"/>
    <lineage>
        <taxon>Eukaryota</taxon>
        <taxon>Fungi</taxon>
        <taxon>Fungi incertae sedis</taxon>
        <taxon>Mucoromycota</taxon>
        <taxon>Glomeromycotina</taxon>
        <taxon>Glomeromycetes</taxon>
        <taxon>Glomerales</taxon>
        <taxon>Glomeraceae</taxon>
        <taxon>Rhizophagus</taxon>
    </lineage>
</organism>
<dbReference type="InterPro" id="IPR011009">
    <property type="entry name" value="Kinase-like_dom_sf"/>
</dbReference>
<dbReference type="EMBL" id="LLXH01002529">
    <property type="protein sequence ID" value="PKC55552.1"/>
    <property type="molecule type" value="Genomic_DNA"/>
</dbReference>
<dbReference type="SUPFAM" id="SSF56112">
    <property type="entry name" value="Protein kinase-like (PK-like)"/>
    <property type="match status" value="1"/>
</dbReference>
<proteinExistence type="predicted"/>
<evidence type="ECO:0008006" key="3">
    <source>
        <dbReference type="Google" id="ProtNLM"/>
    </source>
</evidence>
<reference evidence="1 2" key="1">
    <citation type="submission" date="2017-10" db="EMBL/GenBank/DDBJ databases">
        <title>Extensive intraspecific genome diversity in a model arbuscular mycorrhizal fungus.</title>
        <authorList>
            <person name="Chen E.C.H."/>
            <person name="Morin E."/>
            <person name="Baudet D."/>
            <person name="Noel J."/>
            <person name="Ndikumana S."/>
            <person name="Charron P."/>
            <person name="St-Onge C."/>
            <person name="Giorgi J."/>
            <person name="Grigoriev I.V."/>
            <person name="Roux C."/>
            <person name="Martin F.M."/>
            <person name="Corradi N."/>
        </authorList>
    </citation>
    <scope>NUCLEOTIDE SEQUENCE [LARGE SCALE GENOMIC DNA]</scope>
    <source>
        <strain evidence="1 2">A1</strain>
    </source>
</reference>
<comment type="caution">
    <text evidence="1">The sequence shown here is derived from an EMBL/GenBank/DDBJ whole genome shotgun (WGS) entry which is preliminary data.</text>
</comment>
<dbReference type="VEuPathDB" id="FungiDB:RhiirA1_475410"/>
<sequence>MDANLREYLQNYNQLIWKERMKITFQQLMHFIKFIKKIHNTWCIKEYTFKSDIYSIAMLMWEISSGQPPFINYEHDCNLAINIINGMRPKVISEIRSEYKQKNATEEQQEGNIELIFLALFIKSLIKNHFYLITFHVKSSSYGFSVPYNIDDFDKSSNQNTSKMNSIIEGNLLIL</sequence>
<evidence type="ECO:0000313" key="1">
    <source>
        <dbReference type="EMBL" id="PKC55552.1"/>
    </source>
</evidence>
<gene>
    <name evidence="1" type="ORF">RhiirA1_475410</name>
</gene>
<dbReference type="Proteomes" id="UP000232688">
    <property type="component" value="Unassembled WGS sequence"/>
</dbReference>
<protein>
    <recommendedName>
        <fullName evidence="3">Protein kinase domain-containing protein</fullName>
    </recommendedName>
</protein>
<dbReference type="AlphaFoldDB" id="A0A2N0QWW3"/>
<name>A0A2N0QWW3_9GLOM</name>